<keyword evidence="2" id="KW-1185">Reference proteome</keyword>
<dbReference type="AlphaFoldDB" id="A0A8X6PTM8"/>
<evidence type="ECO:0000313" key="1">
    <source>
        <dbReference type="EMBL" id="GFT88807.1"/>
    </source>
</evidence>
<gene>
    <name evidence="1" type="ORF">NPIL_150241</name>
</gene>
<dbReference type="EMBL" id="BMAW01073682">
    <property type="protein sequence ID" value="GFT88807.1"/>
    <property type="molecule type" value="Genomic_DNA"/>
</dbReference>
<comment type="caution">
    <text evidence="1">The sequence shown here is derived from an EMBL/GenBank/DDBJ whole genome shotgun (WGS) entry which is preliminary data.</text>
</comment>
<name>A0A8X6PTM8_NEPPI</name>
<evidence type="ECO:0000313" key="2">
    <source>
        <dbReference type="Proteomes" id="UP000887013"/>
    </source>
</evidence>
<organism evidence="1 2">
    <name type="scientific">Nephila pilipes</name>
    <name type="common">Giant wood spider</name>
    <name type="synonym">Nephila maculata</name>
    <dbReference type="NCBI Taxonomy" id="299642"/>
    <lineage>
        <taxon>Eukaryota</taxon>
        <taxon>Metazoa</taxon>
        <taxon>Ecdysozoa</taxon>
        <taxon>Arthropoda</taxon>
        <taxon>Chelicerata</taxon>
        <taxon>Arachnida</taxon>
        <taxon>Araneae</taxon>
        <taxon>Araneomorphae</taxon>
        <taxon>Entelegynae</taxon>
        <taxon>Araneoidea</taxon>
        <taxon>Nephilidae</taxon>
        <taxon>Nephila</taxon>
    </lineage>
</organism>
<dbReference type="Proteomes" id="UP000887013">
    <property type="component" value="Unassembled WGS sequence"/>
</dbReference>
<sequence length="106" mass="12260">MRTEGIVRRTTFSCRKIYERNFKGNSTHLIHNKDFQKPAVCSRLALLNIIRMENLIDCDISCYNLGQMTVVAPLASTPHKSFRAMALYVWAQRHLNPRKLLLQLAT</sequence>
<accession>A0A8X6PTM8</accession>
<reference evidence="1" key="1">
    <citation type="submission" date="2020-08" db="EMBL/GenBank/DDBJ databases">
        <title>Multicomponent nature underlies the extraordinary mechanical properties of spider dragline silk.</title>
        <authorList>
            <person name="Kono N."/>
            <person name="Nakamura H."/>
            <person name="Mori M."/>
            <person name="Yoshida Y."/>
            <person name="Ohtoshi R."/>
            <person name="Malay A.D."/>
            <person name="Moran D.A.P."/>
            <person name="Tomita M."/>
            <person name="Numata K."/>
            <person name="Arakawa K."/>
        </authorList>
    </citation>
    <scope>NUCLEOTIDE SEQUENCE</scope>
</reference>
<proteinExistence type="predicted"/>
<protein>
    <submittedName>
        <fullName evidence="1">Uncharacterized protein</fullName>
    </submittedName>
</protein>